<evidence type="ECO:0000256" key="2">
    <source>
        <dbReference type="ARBA" id="ARBA00022741"/>
    </source>
</evidence>
<dbReference type="PANTHER" id="PTHR21610">
    <property type="entry name" value="VON WILLEBRAND FACTOR A DOMAIN-CONTAINING PROTEIN 8"/>
    <property type="match status" value="1"/>
</dbReference>
<evidence type="ECO:0000313" key="10">
    <source>
        <dbReference type="Proteomes" id="UP001209878"/>
    </source>
</evidence>
<dbReference type="InterPro" id="IPR036465">
    <property type="entry name" value="vWFA_dom_sf"/>
</dbReference>
<dbReference type="FunFam" id="3.40.50.300:FF:000587">
    <property type="entry name" value="von Willebrand factor A domain containing 8"/>
    <property type="match status" value="1"/>
</dbReference>
<dbReference type="GO" id="GO:0005524">
    <property type="term" value="F:ATP binding"/>
    <property type="evidence" value="ECO:0007669"/>
    <property type="project" value="UniProtKB-KW"/>
</dbReference>
<dbReference type="InterPro" id="IPR027417">
    <property type="entry name" value="P-loop_NTPase"/>
</dbReference>
<keyword evidence="10" id="KW-1185">Reference proteome</keyword>
<dbReference type="SMART" id="SM00382">
    <property type="entry name" value="AAA"/>
    <property type="match status" value="2"/>
</dbReference>
<dbReference type="GO" id="GO:0016887">
    <property type="term" value="F:ATP hydrolysis activity"/>
    <property type="evidence" value="ECO:0007669"/>
    <property type="project" value="InterPro"/>
</dbReference>
<gene>
    <name evidence="9" type="ORF">NP493_228g01017</name>
</gene>
<dbReference type="InterPro" id="IPR039891">
    <property type="entry name" value="VWA8"/>
</dbReference>
<dbReference type="Gene3D" id="3.40.50.300">
    <property type="entry name" value="P-loop containing nucleotide triphosphate hydrolases"/>
    <property type="match status" value="3"/>
</dbReference>
<dbReference type="Proteomes" id="UP001209878">
    <property type="component" value="Unassembled WGS sequence"/>
</dbReference>
<evidence type="ECO:0000256" key="5">
    <source>
        <dbReference type="ARBA" id="ARBA00023128"/>
    </source>
</evidence>
<dbReference type="InterPro" id="IPR003593">
    <property type="entry name" value="AAA+_ATPase"/>
</dbReference>
<name>A0AAD9UDQ2_RIDPI</name>
<evidence type="ECO:0000313" key="9">
    <source>
        <dbReference type="EMBL" id="KAK2185555.1"/>
    </source>
</evidence>
<dbReference type="EMBL" id="JAODUO010000230">
    <property type="protein sequence ID" value="KAK2185555.1"/>
    <property type="molecule type" value="Genomic_DNA"/>
</dbReference>
<proteinExistence type="predicted"/>
<dbReference type="SMART" id="SM00327">
    <property type="entry name" value="VWA"/>
    <property type="match status" value="1"/>
</dbReference>
<sequence>MSRVVVLSWEASARRAIGLQCVRNHPLRLRDATLACSRGCVKVGGRYKSTTTNDTREVVTIGDVSMRVRQPKHPELVPVKYLPDPIPQTLIKQLRWIMQKDLLGQDVFLIGPPGPLRRTIAMMYLELTRREVEYVSLSRDTTEMDLKQRREIRSNSAFHIDQSAVKAALEGRVLVLEGIEKAERNVLPVLNNLLENREMQLDDGRFLMAADRYDKLLKDHSQEELDAWKLVRVSEDFRVIALGLPVPRYQGNPLDPPLRSRFQAMNIDPLPFKDHLEVLNAIAHGVPPDKLSQILSFALTLKSDEAKTLGLPDFPLDNLHAIIKILTVVPSVSTQRLLQRLYPYDVMLGKEGQTAVVDALKSFSLLDNDANYAGCLVTEVRLTGDSQATVQVKHGLHTHELHLAAGTLLTTNLTSGHYVNTHYHDQLLTDMMESHLVKDFCLIGPPGCGKSIVAKQFAELLGYHLEPIMLYQDMGARDLLQQRITRPNGDTAWQPSPLVKAALDGSLAVLDGVHRINPGTFAVLHRLIHDRELSLFDGTRLLRHDRYDKIKEENNLTEEDMTNRGVFRIHPAFRIIALSEPPVAGSSNQQWLNSEQLTMFLYHNMRPLSWTEELNVIHKLVPGSYDIEPVMRLTHKLRESHDSNLRSLASSLSTRQLLRIARRLAKYPQEKVYDTVHKACLARFLPRLTRNALEEELKHLGVNKPELLSSTEDIESAISCGVKEGVLRIGSTEVPVYTTENKMKVPDVLFYDNHQHLLVMEDMLKDFVLGEHLLLVGNQGVGKNKVVDRFLSLLNRPREYLQLHRDTTVQTLTLQPTVREGVIVYEDSPLVRAVKTGHILIVDEADKAPTNVTCILKTLVESGEMHLADGRKIVKEESNSTVSDSVIVMHPEFRMVVLANRPGFPFLGNDFFSAMGDIFSAHAVNNPDIESEMDMLRNYGPDVPEDILRKLVLAFSELRDLADQGLITYPYSTREVVNMVRHLQKFPSEGLVSVVRNVFDFDSYNPEVTSTVVRTLHKHGIPMGADPRNIHLAKEFPMPEFKFAGQWHVQGGTDLMGSDTRCPVEEKTLRIKGPVTIRVETYTQDRTDARSILFSEQESYWTLPLHETSVVKDVAVTKAAQRQTGHSDVIHIATANPTSLYSIDVRQRHVSCIDLYDIFPSMQYRPTIKLATLSAPMDHNVIVHEASSNIILNVNWQTGEISRIDSSSLLEAAAEKLIKNFRSPQGTFKMCSEFCEGGEGLLLFYKLNSQSIEVIHLASNRCHSVQVPVQLGSVLMISKDDWLITEAGNKRKYLLHHGNGDNTGYSIKPIEDSTDDLGQVEFCATQPLHDSLLSAALQQQTSGPNRILATRGSYATVALGLPDLDQMELHTAVREGPTTKLQSSSHVVYLPDTGQVVRAVAADHVPKKVLPHGVQPKDLSGYLEVCDLVNRRLRYLPVPTMGVARSSMYWFRQSGSEVGFVTAAASNDSVVTVDSNGCVRVWETALGHLQRSIGKWRGLIGEGDTGHLQITIDRDDMGKQATSPKHGRVDPTGNPHVGGNTWAGGTGGRDTAGLGGVGGPYRLDGGHTVHQVSEAEKAAVPEEVRRAAREMGQKAFQQRLREIEMSEYDASIYEKFSGNVKSQVKSIRIMLDSLQAKGKERQWMRNQTYGDLDEARLIEGLAGEKAIYRRRGEKEPEMGSPQQKPKMMQILCDVSGSMYRFNGHDGRLAREMEAMVMIMEALENYEQKIKYAILGHSGEGHKFDIVKVNAPPKNNKERLAVIETLHAHSQFCLSGDHTLEAARHAVNTIVSEDADEHFVIVLSDANFDRYGIPPKRFADILTSNDDVNAYVIFIGSLGDQAHVLMNKMPSGRAFLCLDTKDLPQILQQIFTSTMLK</sequence>
<dbReference type="Gene3D" id="3.40.50.410">
    <property type="entry name" value="von Willebrand factor, type A domain"/>
    <property type="match status" value="1"/>
</dbReference>
<evidence type="ECO:0000256" key="6">
    <source>
        <dbReference type="ARBA" id="ARBA00055988"/>
    </source>
</evidence>
<dbReference type="GO" id="GO:0005739">
    <property type="term" value="C:mitochondrion"/>
    <property type="evidence" value="ECO:0007669"/>
    <property type="project" value="UniProtKB-SubCell"/>
</dbReference>
<keyword evidence="3" id="KW-0067">ATP-binding</keyword>
<keyword evidence="5" id="KW-0496">Mitochondrion</keyword>
<dbReference type="SUPFAM" id="SSF53300">
    <property type="entry name" value="vWA-like"/>
    <property type="match status" value="1"/>
</dbReference>
<evidence type="ECO:0000256" key="4">
    <source>
        <dbReference type="ARBA" id="ARBA00022946"/>
    </source>
</evidence>
<evidence type="ECO:0000256" key="1">
    <source>
        <dbReference type="ARBA" id="ARBA00004173"/>
    </source>
</evidence>
<comment type="caution">
    <text evidence="9">The sequence shown here is derived from an EMBL/GenBank/DDBJ whole genome shotgun (WGS) entry which is preliminary data.</text>
</comment>
<dbReference type="PANTHER" id="PTHR21610:SF9">
    <property type="entry name" value="VON WILLEBRAND FACTOR A DOMAIN-CONTAINING PROTEIN 8"/>
    <property type="match status" value="1"/>
</dbReference>
<comment type="function">
    <text evidence="6">Exhibits ATPase activity in vitro.</text>
</comment>
<evidence type="ECO:0000256" key="7">
    <source>
        <dbReference type="ARBA" id="ARBA00070377"/>
    </source>
</evidence>
<dbReference type="PROSITE" id="PS50234">
    <property type="entry name" value="VWFA"/>
    <property type="match status" value="1"/>
</dbReference>
<dbReference type="FunFam" id="3.40.50.300:FF:000663">
    <property type="entry name" value="von Willebrand factor A domain containing 8"/>
    <property type="match status" value="1"/>
</dbReference>
<accession>A0AAD9UDQ2</accession>
<dbReference type="Pfam" id="PF07728">
    <property type="entry name" value="AAA_5"/>
    <property type="match status" value="3"/>
</dbReference>
<keyword evidence="4" id="KW-0809">Transit peptide</keyword>
<dbReference type="InterPro" id="IPR011704">
    <property type="entry name" value="ATPase_dyneun-rel_AAA"/>
</dbReference>
<dbReference type="SUPFAM" id="SSF52540">
    <property type="entry name" value="P-loop containing nucleoside triphosphate hydrolases"/>
    <property type="match status" value="3"/>
</dbReference>
<protein>
    <recommendedName>
        <fullName evidence="7">von Willebrand factor A domain-containing protein 8</fullName>
    </recommendedName>
</protein>
<organism evidence="9 10">
    <name type="scientific">Ridgeia piscesae</name>
    <name type="common">Tubeworm</name>
    <dbReference type="NCBI Taxonomy" id="27915"/>
    <lineage>
        <taxon>Eukaryota</taxon>
        <taxon>Metazoa</taxon>
        <taxon>Spiralia</taxon>
        <taxon>Lophotrochozoa</taxon>
        <taxon>Annelida</taxon>
        <taxon>Polychaeta</taxon>
        <taxon>Sedentaria</taxon>
        <taxon>Canalipalpata</taxon>
        <taxon>Sabellida</taxon>
        <taxon>Siboglinidae</taxon>
        <taxon>Ridgeia</taxon>
    </lineage>
</organism>
<evidence type="ECO:0000256" key="3">
    <source>
        <dbReference type="ARBA" id="ARBA00022840"/>
    </source>
</evidence>
<dbReference type="InterPro" id="IPR002035">
    <property type="entry name" value="VWF_A"/>
</dbReference>
<feature type="domain" description="VWFA" evidence="8">
    <location>
        <begin position="1687"/>
        <end position="1869"/>
    </location>
</feature>
<keyword evidence="2" id="KW-0547">Nucleotide-binding</keyword>
<comment type="subcellular location">
    <subcellularLocation>
        <location evidence="1">Mitochondrion</location>
    </subcellularLocation>
</comment>
<reference evidence="9" key="1">
    <citation type="journal article" date="2023" name="Mol. Biol. Evol.">
        <title>Third-Generation Sequencing Reveals the Adaptive Role of the Epigenome in Three Deep-Sea Polychaetes.</title>
        <authorList>
            <person name="Perez M."/>
            <person name="Aroh O."/>
            <person name="Sun Y."/>
            <person name="Lan Y."/>
            <person name="Juniper S.K."/>
            <person name="Young C.R."/>
            <person name="Angers B."/>
            <person name="Qian P.Y."/>
        </authorList>
    </citation>
    <scope>NUCLEOTIDE SEQUENCE</scope>
    <source>
        <strain evidence="9">R07B-5</strain>
    </source>
</reference>
<evidence type="ECO:0000259" key="8">
    <source>
        <dbReference type="PROSITE" id="PS50234"/>
    </source>
</evidence>